<dbReference type="AlphaFoldDB" id="A0A8B8C9U9"/>
<proteinExistence type="predicted"/>
<dbReference type="KEGG" id="cvn:111117109"/>
<keyword evidence="1" id="KW-1185">Reference proteome</keyword>
<organism evidence="1 2">
    <name type="scientific">Crassostrea virginica</name>
    <name type="common">Eastern oyster</name>
    <dbReference type="NCBI Taxonomy" id="6565"/>
    <lineage>
        <taxon>Eukaryota</taxon>
        <taxon>Metazoa</taxon>
        <taxon>Spiralia</taxon>
        <taxon>Lophotrochozoa</taxon>
        <taxon>Mollusca</taxon>
        <taxon>Bivalvia</taxon>
        <taxon>Autobranchia</taxon>
        <taxon>Pteriomorphia</taxon>
        <taxon>Ostreida</taxon>
        <taxon>Ostreoidea</taxon>
        <taxon>Ostreidae</taxon>
        <taxon>Crassostrea</taxon>
    </lineage>
</organism>
<protein>
    <submittedName>
        <fullName evidence="2">Uncharacterized protein LOC111117109</fullName>
    </submittedName>
</protein>
<reference evidence="2" key="1">
    <citation type="submission" date="2025-08" db="UniProtKB">
        <authorList>
            <consortium name="RefSeq"/>
        </authorList>
    </citation>
    <scope>IDENTIFICATION</scope>
    <source>
        <tissue evidence="2">Whole sample</tissue>
    </source>
</reference>
<sequence>MNIMDVCSFSVLFEEISCGQNNNISPSSKCLPLQSCDSNITAHLASNHIATTSITSEHDLIKARVGLFNDTASDLIICPNHRFLLGKGWRSSRLCMARDPLQHCSKRHKVSSATLSVSQSQQIWQKYGILIPVGAGFCRQCRGRLTVKLQTDICNVDNTLTQAIHEPTHSICTMTSEKGLDEDQLSLSTDACALGSDEFIAEAGFESCEVRNFPE</sequence>
<gene>
    <name evidence="2" type="primary">LOC111117109</name>
</gene>
<name>A0A8B8C9U9_CRAVI</name>
<dbReference type="Proteomes" id="UP000694844">
    <property type="component" value="Chromosome 10"/>
</dbReference>
<dbReference type="GeneID" id="111117109"/>
<dbReference type="RefSeq" id="XP_022311904.1">
    <property type="nucleotide sequence ID" value="XM_022456196.1"/>
</dbReference>
<accession>A0A8B8C9U9</accession>
<evidence type="ECO:0000313" key="2">
    <source>
        <dbReference type="RefSeq" id="XP_022311904.1"/>
    </source>
</evidence>
<evidence type="ECO:0000313" key="1">
    <source>
        <dbReference type="Proteomes" id="UP000694844"/>
    </source>
</evidence>
<dbReference type="OrthoDB" id="6084797at2759"/>